<dbReference type="CDD" id="cd03441">
    <property type="entry name" value="R_hydratase_like"/>
    <property type="match status" value="1"/>
</dbReference>
<protein>
    <recommendedName>
        <fullName evidence="1">FAS1-like dehydratase domain-containing protein</fullName>
    </recommendedName>
</protein>
<reference evidence="2" key="1">
    <citation type="submission" date="2018-05" db="EMBL/GenBank/DDBJ databases">
        <authorList>
            <person name="Lanie J.A."/>
            <person name="Ng W.-L."/>
            <person name="Kazmierczak K.M."/>
            <person name="Andrzejewski T.M."/>
            <person name="Davidsen T.M."/>
            <person name="Wayne K.J."/>
            <person name="Tettelin H."/>
            <person name="Glass J.I."/>
            <person name="Rusch D."/>
            <person name="Podicherti R."/>
            <person name="Tsui H.-C.T."/>
            <person name="Winkler M.E."/>
        </authorList>
    </citation>
    <scope>NUCLEOTIDE SEQUENCE</scope>
</reference>
<gene>
    <name evidence="2" type="ORF">METZ01_LOCUS165010</name>
</gene>
<name>A0A382BEB4_9ZZZZ</name>
<dbReference type="AlphaFoldDB" id="A0A382BEB4"/>
<dbReference type="InterPro" id="IPR029069">
    <property type="entry name" value="HotDog_dom_sf"/>
</dbReference>
<dbReference type="Gene3D" id="3.10.129.10">
    <property type="entry name" value="Hotdog Thioesterase"/>
    <property type="match status" value="1"/>
</dbReference>
<proteinExistence type="predicted"/>
<organism evidence="2">
    <name type="scientific">marine metagenome</name>
    <dbReference type="NCBI Taxonomy" id="408172"/>
    <lineage>
        <taxon>unclassified sequences</taxon>
        <taxon>metagenomes</taxon>
        <taxon>ecological metagenomes</taxon>
    </lineage>
</organism>
<dbReference type="InterPro" id="IPR039569">
    <property type="entry name" value="FAS1-like_DH_region"/>
</dbReference>
<evidence type="ECO:0000313" key="2">
    <source>
        <dbReference type="EMBL" id="SVB12156.1"/>
    </source>
</evidence>
<sequence length="145" mass="15672">MTSRNHDTATIDYAALVIGQEVSRQSYVLDRKSVDLYMAAVQDNFSMGTQYEPAGPPDLAPPMSVAALSLRGVVNDLKIPGGTLHVGQEMTYTRPVEVGEHLDCMALLTSNSVRGDWRFMIVDLQVSNSAGQIVMAGKSTIMLPA</sequence>
<evidence type="ECO:0000259" key="1">
    <source>
        <dbReference type="Pfam" id="PF13452"/>
    </source>
</evidence>
<dbReference type="SUPFAM" id="SSF54637">
    <property type="entry name" value="Thioesterase/thiol ester dehydrase-isomerase"/>
    <property type="match status" value="1"/>
</dbReference>
<feature type="domain" description="FAS1-like dehydratase" evidence="1">
    <location>
        <begin position="17"/>
        <end position="135"/>
    </location>
</feature>
<accession>A0A382BEB4</accession>
<dbReference type="EMBL" id="UINC01029438">
    <property type="protein sequence ID" value="SVB12156.1"/>
    <property type="molecule type" value="Genomic_DNA"/>
</dbReference>
<dbReference type="Pfam" id="PF13452">
    <property type="entry name" value="FAS1_DH_region"/>
    <property type="match status" value="1"/>
</dbReference>